<dbReference type="PANTHER" id="PTHR35038:SF6">
    <property type="entry name" value="SURFACE LOCALIZED DECAHEME CYTOCHROME C LIPOPROTEIN"/>
    <property type="match status" value="1"/>
</dbReference>
<proteinExistence type="predicted"/>
<comment type="caution">
    <text evidence="4">The sequence shown here is derived from an EMBL/GenBank/DDBJ whole genome shotgun (WGS) entry which is preliminary data.</text>
</comment>
<dbReference type="InterPro" id="IPR051829">
    <property type="entry name" value="Multiheme_Cytochr_ET"/>
</dbReference>
<dbReference type="PANTHER" id="PTHR35038">
    <property type="entry name" value="DISSIMILATORY SULFITE REDUCTASE SIRA"/>
    <property type="match status" value="1"/>
</dbReference>
<keyword evidence="5" id="KW-1185">Reference proteome</keyword>
<dbReference type="OrthoDB" id="9146465at2"/>
<organism evidence="4 5">
    <name type="scientific">Shewanella mangrovi</name>
    <dbReference type="NCBI Taxonomy" id="1515746"/>
    <lineage>
        <taxon>Bacteria</taxon>
        <taxon>Pseudomonadati</taxon>
        <taxon>Pseudomonadota</taxon>
        <taxon>Gammaproteobacteria</taxon>
        <taxon>Alteromonadales</taxon>
        <taxon>Shewanellaceae</taxon>
        <taxon>Shewanella</taxon>
    </lineage>
</organism>
<gene>
    <name evidence="4" type="ORF">HR45_13410</name>
</gene>
<reference evidence="4 5" key="1">
    <citation type="submission" date="2014-06" db="EMBL/GenBank/DDBJ databases">
        <title>Shewanella sp. YQH10.</title>
        <authorList>
            <person name="Liu Y."/>
            <person name="Zeng R."/>
        </authorList>
    </citation>
    <scope>NUCLEOTIDE SEQUENCE [LARGE SCALE GENOMIC DNA]</scope>
    <source>
        <strain evidence="4 5">YQH10</strain>
    </source>
</reference>
<dbReference type="Proteomes" id="UP000029264">
    <property type="component" value="Unassembled WGS sequence"/>
</dbReference>
<dbReference type="InterPro" id="IPR020014">
    <property type="entry name" value="Decahaem_cyt-c_OmcA/MtrC"/>
</dbReference>
<evidence type="ECO:0000313" key="5">
    <source>
        <dbReference type="Proteomes" id="UP000029264"/>
    </source>
</evidence>
<dbReference type="STRING" id="1515746.HR45_13410"/>
<dbReference type="EMBL" id="JPEO01000010">
    <property type="protein sequence ID" value="KFZ37033.1"/>
    <property type="molecule type" value="Genomic_DNA"/>
</dbReference>
<dbReference type="GO" id="GO:0016491">
    <property type="term" value="F:oxidoreductase activity"/>
    <property type="evidence" value="ECO:0007669"/>
    <property type="project" value="TreeGrafter"/>
</dbReference>
<feature type="domain" description="Outer membrane cytochrome MtrC/MtrF-like" evidence="3">
    <location>
        <begin position="547"/>
        <end position="708"/>
    </location>
</feature>
<dbReference type="Gene3D" id="1.10.720.180">
    <property type="match status" value="1"/>
</dbReference>
<dbReference type="NCBIfam" id="TIGR03507">
    <property type="entry name" value="decahem_SO1788"/>
    <property type="match status" value="1"/>
</dbReference>
<evidence type="ECO:0000259" key="3">
    <source>
        <dbReference type="Pfam" id="PF22113"/>
    </source>
</evidence>
<evidence type="ECO:0000256" key="2">
    <source>
        <dbReference type="SAM" id="SignalP"/>
    </source>
</evidence>
<feature type="signal peptide" evidence="2">
    <location>
        <begin position="1"/>
        <end position="24"/>
    </location>
</feature>
<dbReference type="PROSITE" id="PS51257">
    <property type="entry name" value="PROKAR_LIPOPROTEIN"/>
    <property type="match status" value="1"/>
</dbReference>
<accession>A0A094LPF3</accession>
<protein>
    <recommendedName>
        <fullName evidence="3">Outer membrane cytochrome MtrC/MtrF-like domain-containing protein</fullName>
    </recommendedName>
</protein>
<name>A0A094LPF3_9GAMM</name>
<feature type="domain" description="Outer membrane cytochrome MtrC/MtrF-like" evidence="3">
    <location>
        <begin position="220"/>
        <end position="375"/>
    </location>
</feature>
<dbReference type="InterPro" id="IPR036280">
    <property type="entry name" value="Multihaem_cyt_sf"/>
</dbReference>
<feature type="chain" id="PRO_5001907048" description="Outer membrane cytochrome MtrC/MtrF-like domain-containing protein" evidence="2">
    <location>
        <begin position="25"/>
        <end position="709"/>
    </location>
</feature>
<dbReference type="Pfam" id="PF22113">
    <property type="entry name" value="Mtrc-MtrF_II-IV_dom"/>
    <property type="match status" value="2"/>
</dbReference>
<sequence length="709" mass="74401">MMKNHNMSLLALILSGMLALTACGDDGKDGADGVNGVDGTNGVDGQDGLNAGEVISTAYKAGDVSFTIDPAENTLAGSDAFVLKFSVTAANQVGDAKPLTGLDQVRVYSATAVTNTTDDGPSIYWQSNGSMYCTDTGMRGDSEACTLTEDPANPGTYTGTWEHDGAATIMSAEDDLGAPHRMMLRVYNLTDAEGNSISDKVLETFTYLPSTGEMGVASGKDTVTDAACKQCHGESSETGKIANIHAHHNYESVENCIQCHNPGTQPSEEDAAAGYVFDLPAMIHRIHGGEHLAALAQYGFIQAEEWAEIKYPAPLYECTVCHQGGDTWATEPTRAACTGCHSNIDFATGAGHSEFALAQTDDSQCAACHESGALSPIQAHKVGKQAEYADLLTVEYTAATVADDAVNVGMKTVTVTANVTFNGAPLAAASDLSVLAQARTLMGNIDSNGEVHRWGTRPNLDSGTVATAGVLTLVQDNVDPTDAVGTIYVGGDAKYCVTKAGVAVGCDASDLAFTSDDTIGANIATAFFSLDSSPVVESRYVVDDTITVAQDKCNACHSDMNYVKRGHHGVHNFDQCMDCHNNNYPGAHNGFDNKDLATSVHYYHSNDTVPYPAPAGDCTACHKDGDALFQADGTLTSGRKAIEVTNGYISPVAESCHACHISEAAVAHFQSNGAYVVGDEATTSDLPVESCATCHAEGKSFGIDKYHKM</sequence>
<evidence type="ECO:0000313" key="4">
    <source>
        <dbReference type="EMBL" id="KFZ37033.1"/>
    </source>
</evidence>
<dbReference type="InterPro" id="IPR054337">
    <property type="entry name" value="Mtrc-MtrF-like_dom_II/IV"/>
</dbReference>
<dbReference type="SUPFAM" id="SSF48695">
    <property type="entry name" value="Multiheme cytochromes"/>
    <property type="match status" value="1"/>
</dbReference>
<dbReference type="eggNOG" id="ENOG5033QWU">
    <property type="taxonomic scope" value="Bacteria"/>
</dbReference>
<evidence type="ECO:0000256" key="1">
    <source>
        <dbReference type="ARBA" id="ARBA00022729"/>
    </source>
</evidence>
<dbReference type="AlphaFoldDB" id="A0A094LPF3"/>
<keyword evidence="1 2" id="KW-0732">Signal</keyword>